<dbReference type="SUPFAM" id="SSF53163">
    <property type="entry name" value="HybD-like"/>
    <property type="match status" value="1"/>
</dbReference>
<dbReference type="EMBL" id="CP054836">
    <property type="protein sequence ID" value="QKV17312.1"/>
    <property type="molecule type" value="Genomic_DNA"/>
</dbReference>
<dbReference type="GO" id="GO:0016485">
    <property type="term" value="P:protein processing"/>
    <property type="evidence" value="ECO:0007669"/>
    <property type="project" value="InterPro"/>
</dbReference>
<evidence type="ECO:0000256" key="6">
    <source>
        <dbReference type="ARBA" id="ARBA00022801"/>
    </source>
</evidence>
<evidence type="ECO:0000313" key="10">
    <source>
        <dbReference type="EMBL" id="QKV17312.1"/>
    </source>
</evidence>
<dbReference type="NCBIfam" id="TIGR00140">
    <property type="entry name" value="hupD"/>
    <property type="match status" value="1"/>
</dbReference>
<keyword evidence="6" id="KW-0378">Hydrolase</keyword>
<name>A0A6N1VDI9_9HYPH</name>
<evidence type="ECO:0000256" key="2">
    <source>
        <dbReference type="ARBA" id="ARBA00022596"/>
    </source>
</evidence>
<evidence type="ECO:0000256" key="9">
    <source>
        <dbReference type="PIRSR" id="PIRSR604419-1"/>
    </source>
</evidence>
<reference evidence="10 11" key="1">
    <citation type="submission" date="2020-06" db="EMBL/GenBank/DDBJ databases">
        <title>Oricola thermophila sp. nov. isolated from a tidal sediments.</title>
        <authorList>
            <person name="Kwon K.K."/>
            <person name="Yang S.-H."/>
            <person name="Park M.-J."/>
        </authorList>
    </citation>
    <scope>NUCLEOTIDE SEQUENCE [LARGE SCALE GENOMIC DNA]</scope>
    <source>
        <strain evidence="10 11">MEBiC13590</strain>
    </source>
</reference>
<dbReference type="KEGG" id="orm:HTY61_01955"/>
<protein>
    <recommendedName>
        <fullName evidence="8">Hydrogenase expression/formation protein HupD</fullName>
    </recommendedName>
</protein>
<feature type="binding site" evidence="9">
    <location>
        <position position="52"/>
    </location>
    <ligand>
        <name>Ni(2+)</name>
        <dbReference type="ChEBI" id="CHEBI:49786"/>
    </ligand>
</feature>
<evidence type="ECO:0000256" key="1">
    <source>
        <dbReference type="ARBA" id="ARBA00006814"/>
    </source>
</evidence>
<feature type="binding site" evidence="9">
    <location>
        <position position="129"/>
    </location>
    <ligand>
        <name>Ni(2+)</name>
        <dbReference type="ChEBI" id="CHEBI:49786"/>
    </ligand>
</feature>
<dbReference type="GO" id="GO:0004190">
    <property type="term" value="F:aspartic-type endopeptidase activity"/>
    <property type="evidence" value="ECO:0007669"/>
    <property type="project" value="UniProtKB-KW"/>
</dbReference>
<dbReference type="PRINTS" id="PR00446">
    <property type="entry name" value="HYDRGNUPTAKE"/>
</dbReference>
<dbReference type="NCBIfam" id="TIGR00072">
    <property type="entry name" value="hydrog_prot"/>
    <property type="match status" value="1"/>
</dbReference>
<comment type="function">
    <text evidence="7">Not known. Could be involved in the processing of hydrogenase.</text>
</comment>
<evidence type="ECO:0000313" key="11">
    <source>
        <dbReference type="Proteomes" id="UP000509367"/>
    </source>
</evidence>
<dbReference type="InterPro" id="IPR000671">
    <property type="entry name" value="Peptidase_A31"/>
</dbReference>
<keyword evidence="2 9" id="KW-0533">Nickel</keyword>
<dbReference type="AlphaFoldDB" id="A0A6N1VDI9"/>
<proteinExistence type="inferred from homology"/>
<dbReference type="PANTHER" id="PTHR30302:SF1">
    <property type="entry name" value="HYDROGENASE 2 MATURATION PROTEASE"/>
    <property type="match status" value="1"/>
</dbReference>
<evidence type="ECO:0000256" key="4">
    <source>
        <dbReference type="ARBA" id="ARBA00022723"/>
    </source>
</evidence>
<dbReference type="PANTHER" id="PTHR30302">
    <property type="entry name" value="HYDROGENASE 1 MATURATION PROTEASE"/>
    <property type="match status" value="1"/>
</dbReference>
<feature type="binding site" evidence="9">
    <location>
        <position position="98"/>
    </location>
    <ligand>
        <name>Ni(2+)</name>
        <dbReference type="ChEBI" id="CHEBI:49786"/>
    </ligand>
</feature>
<dbReference type="Pfam" id="PF01750">
    <property type="entry name" value="HycI"/>
    <property type="match status" value="1"/>
</dbReference>
<sequence length="259" mass="27795">MSGLSGLARGLLIKGQNTIPNGTTGYLGRGLVNTDAPNVLILGIGNLLWADEGFGVRAVEELHRAYEFGGNVRVVDGGTQGIYLVQLIREADILVVFDAVDYGLPPGTLKMVEGDEVPSFLGVKKISLHQTGFQEVLAMAEMLGDYPSHLLLVGVQPVELEDYGGSLRPQVRAQIGPAIETALAYLSEHGVTAQRRSVPLGENDTIASPEMVLGRYESERPGETDAFRHGDERVLVGGAWRGPEDFDAEIERLVKSGSS</sequence>
<dbReference type="InterPro" id="IPR004419">
    <property type="entry name" value="Pept_A31_hyd_express"/>
</dbReference>
<evidence type="ECO:0000256" key="8">
    <source>
        <dbReference type="ARBA" id="ARBA00067626"/>
    </source>
</evidence>
<keyword evidence="11" id="KW-1185">Reference proteome</keyword>
<dbReference type="GO" id="GO:0046872">
    <property type="term" value="F:metal ion binding"/>
    <property type="evidence" value="ECO:0007669"/>
    <property type="project" value="UniProtKB-KW"/>
</dbReference>
<dbReference type="FunFam" id="3.40.50.1450:FF:000002">
    <property type="entry name" value="Hydrogenase 1 maturation protease"/>
    <property type="match status" value="1"/>
</dbReference>
<gene>
    <name evidence="10" type="primary">hybD</name>
    <name evidence="10" type="ORF">HTY61_01955</name>
</gene>
<dbReference type="InterPro" id="IPR023430">
    <property type="entry name" value="Pept_HybD-like_dom_sf"/>
</dbReference>
<dbReference type="CDD" id="cd06062">
    <property type="entry name" value="H2MP_MemB-H2up"/>
    <property type="match status" value="1"/>
</dbReference>
<keyword evidence="5" id="KW-0064">Aspartyl protease</keyword>
<evidence type="ECO:0000256" key="3">
    <source>
        <dbReference type="ARBA" id="ARBA00022670"/>
    </source>
</evidence>
<evidence type="ECO:0000256" key="5">
    <source>
        <dbReference type="ARBA" id="ARBA00022750"/>
    </source>
</evidence>
<dbReference type="GO" id="GO:0008047">
    <property type="term" value="F:enzyme activator activity"/>
    <property type="evidence" value="ECO:0007669"/>
    <property type="project" value="InterPro"/>
</dbReference>
<organism evidence="10 11">
    <name type="scientific">Oricola thermophila</name>
    <dbReference type="NCBI Taxonomy" id="2742145"/>
    <lineage>
        <taxon>Bacteria</taxon>
        <taxon>Pseudomonadati</taxon>
        <taxon>Pseudomonadota</taxon>
        <taxon>Alphaproteobacteria</taxon>
        <taxon>Hyphomicrobiales</taxon>
        <taxon>Ahrensiaceae</taxon>
        <taxon>Oricola</taxon>
    </lineage>
</organism>
<comment type="similarity">
    <text evidence="1">Belongs to the peptidase A31 family.</text>
</comment>
<accession>A0A6N1VDI9</accession>
<keyword evidence="4 9" id="KW-0479">Metal-binding</keyword>
<dbReference type="Proteomes" id="UP000509367">
    <property type="component" value="Chromosome"/>
</dbReference>
<evidence type="ECO:0000256" key="7">
    <source>
        <dbReference type="ARBA" id="ARBA00058324"/>
    </source>
</evidence>
<dbReference type="Gene3D" id="3.40.50.1450">
    <property type="entry name" value="HybD-like"/>
    <property type="match status" value="1"/>
</dbReference>
<keyword evidence="3" id="KW-0645">Protease</keyword>